<proteinExistence type="predicted"/>
<evidence type="ECO:0000313" key="3">
    <source>
        <dbReference type="Proteomes" id="UP001302812"/>
    </source>
</evidence>
<name>A0AAN6QCQ7_9PEZI</name>
<dbReference type="AlphaFoldDB" id="A0AAN6QCQ7"/>
<dbReference type="InterPro" id="IPR051678">
    <property type="entry name" value="AGP_Transferase"/>
</dbReference>
<organism evidence="2 3">
    <name type="scientific">Canariomyces notabilis</name>
    <dbReference type="NCBI Taxonomy" id="2074819"/>
    <lineage>
        <taxon>Eukaryota</taxon>
        <taxon>Fungi</taxon>
        <taxon>Dikarya</taxon>
        <taxon>Ascomycota</taxon>
        <taxon>Pezizomycotina</taxon>
        <taxon>Sordariomycetes</taxon>
        <taxon>Sordariomycetidae</taxon>
        <taxon>Sordariales</taxon>
        <taxon>Chaetomiaceae</taxon>
        <taxon>Canariomyces</taxon>
    </lineage>
</organism>
<dbReference type="Pfam" id="PF01636">
    <property type="entry name" value="APH"/>
    <property type="match status" value="1"/>
</dbReference>
<dbReference type="GeneID" id="89942528"/>
<dbReference type="PANTHER" id="PTHR21310:SF15">
    <property type="entry name" value="AMINOGLYCOSIDE PHOSPHOTRANSFERASE DOMAIN-CONTAINING PROTEIN"/>
    <property type="match status" value="1"/>
</dbReference>
<evidence type="ECO:0000313" key="2">
    <source>
        <dbReference type="EMBL" id="KAK4107724.1"/>
    </source>
</evidence>
<dbReference type="EMBL" id="MU853370">
    <property type="protein sequence ID" value="KAK4107724.1"/>
    <property type="molecule type" value="Genomic_DNA"/>
</dbReference>
<dbReference type="InterPro" id="IPR002575">
    <property type="entry name" value="Aminoglycoside_PTrfase"/>
</dbReference>
<gene>
    <name evidence="2" type="ORF">N656DRAFT_818798</name>
</gene>
<accession>A0AAN6QCQ7</accession>
<dbReference type="Proteomes" id="UP001302812">
    <property type="component" value="Unassembled WGS sequence"/>
</dbReference>
<dbReference type="InterPro" id="IPR011009">
    <property type="entry name" value="Kinase-like_dom_sf"/>
</dbReference>
<dbReference type="RefSeq" id="XP_064665294.1">
    <property type="nucleotide sequence ID" value="XM_064818402.1"/>
</dbReference>
<feature type="domain" description="Aminoglycoside phosphotransferase" evidence="1">
    <location>
        <begin position="84"/>
        <end position="310"/>
    </location>
</feature>
<dbReference type="SUPFAM" id="SSF56112">
    <property type="entry name" value="Protein kinase-like (PK-like)"/>
    <property type="match status" value="1"/>
</dbReference>
<keyword evidence="3" id="KW-1185">Reference proteome</keyword>
<reference evidence="2" key="1">
    <citation type="journal article" date="2023" name="Mol. Phylogenet. Evol.">
        <title>Genome-scale phylogeny and comparative genomics of the fungal order Sordariales.</title>
        <authorList>
            <person name="Hensen N."/>
            <person name="Bonometti L."/>
            <person name="Westerberg I."/>
            <person name="Brannstrom I.O."/>
            <person name="Guillou S."/>
            <person name="Cros-Aarteil S."/>
            <person name="Calhoun S."/>
            <person name="Haridas S."/>
            <person name="Kuo A."/>
            <person name="Mondo S."/>
            <person name="Pangilinan J."/>
            <person name="Riley R."/>
            <person name="LaButti K."/>
            <person name="Andreopoulos B."/>
            <person name="Lipzen A."/>
            <person name="Chen C."/>
            <person name="Yan M."/>
            <person name="Daum C."/>
            <person name="Ng V."/>
            <person name="Clum A."/>
            <person name="Steindorff A."/>
            <person name="Ohm R.A."/>
            <person name="Martin F."/>
            <person name="Silar P."/>
            <person name="Natvig D.O."/>
            <person name="Lalanne C."/>
            <person name="Gautier V."/>
            <person name="Ament-Velasquez S.L."/>
            <person name="Kruys A."/>
            <person name="Hutchinson M.I."/>
            <person name="Powell A.J."/>
            <person name="Barry K."/>
            <person name="Miller A.N."/>
            <person name="Grigoriev I.V."/>
            <person name="Debuchy R."/>
            <person name="Gladieux P."/>
            <person name="Hiltunen Thoren M."/>
            <person name="Johannesson H."/>
        </authorList>
    </citation>
    <scope>NUCLEOTIDE SEQUENCE</scope>
    <source>
        <strain evidence="2">CBS 508.74</strain>
    </source>
</reference>
<dbReference type="Gene3D" id="3.90.1200.10">
    <property type="match status" value="1"/>
</dbReference>
<protein>
    <recommendedName>
        <fullName evidence="1">Aminoglycoside phosphotransferase domain-containing protein</fullName>
    </recommendedName>
</protein>
<sequence length="431" mass="47629">MHPEQPPTGIDTSGHVSRFATCSLDDEAWEKAINDEVSNLLSQLNHQALVQVTSSLRGGKPCVFMPGQHLGSGAIMGCANYHAWLIFDDGERWLARIPRTGFSDVPPELVEYLVCSEYATLKFLETTSIPAPKAFGYGLASDPTNHVGVSYLLIEALPGRPYQPWNATPEQSRHVLNQVADMMIELSRHPFPKAGSLLFVDDEIQIDRVASNRFIHLGCYGPFTTTADYFGETAAQYISLILDGQLHHRYPLEAYLFYSLLQSHAADMPGASSEAFFLKHVDDKGDHLLIDDDYNVVGVIDWQFARTVPACEAFGPSLLTADLNGLYSRESTINPNDKALAEALRERGSDTLAAHMSEGDLVRRFQFGIPGGMSQAEVREVLAGVLISVGAHPITIDVGSWIETKREELAKTSTGKELLQRIEELLKLQDW</sequence>
<comment type="caution">
    <text evidence="2">The sequence shown here is derived from an EMBL/GenBank/DDBJ whole genome shotgun (WGS) entry which is preliminary data.</text>
</comment>
<evidence type="ECO:0000259" key="1">
    <source>
        <dbReference type="Pfam" id="PF01636"/>
    </source>
</evidence>
<reference evidence="2" key="2">
    <citation type="submission" date="2023-05" db="EMBL/GenBank/DDBJ databases">
        <authorList>
            <consortium name="Lawrence Berkeley National Laboratory"/>
            <person name="Steindorff A."/>
            <person name="Hensen N."/>
            <person name="Bonometti L."/>
            <person name="Westerberg I."/>
            <person name="Brannstrom I.O."/>
            <person name="Guillou S."/>
            <person name="Cros-Aarteil S."/>
            <person name="Calhoun S."/>
            <person name="Haridas S."/>
            <person name="Kuo A."/>
            <person name="Mondo S."/>
            <person name="Pangilinan J."/>
            <person name="Riley R."/>
            <person name="Labutti K."/>
            <person name="Andreopoulos B."/>
            <person name="Lipzen A."/>
            <person name="Chen C."/>
            <person name="Yanf M."/>
            <person name="Daum C."/>
            <person name="Ng V."/>
            <person name="Clum A."/>
            <person name="Ohm R."/>
            <person name="Martin F."/>
            <person name="Silar P."/>
            <person name="Natvig D."/>
            <person name="Lalanne C."/>
            <person name="Gautier V."/>
            <person name="Ament-Velasquez S.L."/>
            <person name="Kruys A."/>
            <person name="Hutchinson M.I."/>
            <person name="Powell A.J."/>
            <person name="Barry K."/>
            <person name="Miller A.N."/>
            <person name="Grigoriev I.V."/>
            <person name="Debuchy R."/>
            <person name="Gladieux P."/>
            <person name="Thoren M.H."/>
            <person name="Johannesson H."/>
        </authorList>
    </citation>
    <scope>NUCLEOTIDE SEQUENCE</scope>
    <source>
        <strain evidence="2">CBS 508.74</strain>
    </source>
</reference>
<dbReference type="PANTHER" id="PTHR21310">
    <property type="entry name" value="AMINOGLYCOSIDE PHOSPHOTRANSFERASE-RELATED-RELATED"/>
    <property type="match status" value="1"/>
</dbReference>